<name>A0A0C2IF37_9PSED</name>
<evidence type="ECO:0000313" key="2">
    <source>
        <dbReference type="Proteomes" id="UP000031535"/>
    </source>
</evidence>
<gene>
    <name evidence="1" type="ORF">UCMB321_0694</name>
</gene>
<keyword evidence="2" id="KW-1185">Reference proteome</keyword>
<dbReference type="EMBL" id="JXDG01000006">
    <property type="protein sequence ID" value="KIH85580.1"/>
    <property type="molecule type" value="Genomic_DNA"/>
</dbReference>
<protein>
    <submittedName>
        <fullName evidence="1">Uncharacterized protein</fullName>
    </submittedName>
</protein>
<comment type="caution">
    <text evidence="1">The sequence shown here is derived from an EMBL/GenBank/DDBJ whole genome shotgun (WGS) entry which is preliminary data.</text>
</comment>
<dbReference type="AlphaFoldDB" id="A0A0C2IF37"/>
<sequence>MINNVDVIEFSLLGPLATRNEYGRCTSMPQHRPAKKWNLAGSRLYKK</sequence>
<accession>A0A0C2IF37</accession>
<proteinExistence type="predicted"/>
<dbReference type="Proteomes" id="UP000031535">
    <property type="component" value="Unassembled WGS sequence"/>
</dbReference>
<dbReference type="STRING" id="226910.UCMB321_0694"/>
<reference evidence="1 2" key="1">
    <citation type="submission" date="2015-01" db="EMBL/GenBank/DDBJ databases">
        <title>Complete genome of Pseudomonas batumici UCM B-321 producer of the batumin antibiotic with strong antistaphilococcal and potential anticancer activity.</title>
        <authorList>
            <person name="Klochko V.V."/>
            <person name="Zelena L.B."/>
            <person name="Elena K.A."/>
            <person name="Reva O.N."/>
        </authorList>
    </citation>
    <scope>NUCLEOTIDE SEQUENCE [LARGE SCALE GENOMIC DNA]</scope>
    <source>
        <strain evidence="1 2">UCM B-321</strain>
    </source>
</reference>
<organism evidence="1 2">
    <name type="scientific">Pseudomonas batumici</name>
    <dbReference type="NCBI Taxonomy" id="226910"/>
    <lineage>
        <taxon>Bacteria</taxon>
        <taxon>Pseudomonadati</taxon>
        <taxon>Pseudomonadota</taxon>
        <taxon>Gammaproteobacteria</taxon>
        <taxon>Pseudomonadales</taxon>
        <taxon>Pseudomonadaceae</taxon>
        <taxon>Pseudomonas</taxon>
    </lineage>
</organism>
<evidence type="ECO:0000313" key="1">
    <source>
        <dbReference type="EMBL" id="KIH85580.1"/>
    </source>
</evidence>